<dbReference type="EMBL" id="FRAR01000006">
    <property type="protein sequence ID" value="SHK05714.1"/>
    <property type="molecule type" value="Genomic_DNA"/>
</dbReference>
<gene>
    <name evidence="1" type="ORF">SAMN02745123_00503</name>
</gene>
<reference evidence="2" key="1">
    <citation type="submission" date="2016-11" db="EMBL/GenBank/DDBJ databases">
        <authorList>
            <person name="Varghese N."/>
            <person name="Submissions S."/>
        </authorList>
    </citation>
    <scope>NUCLEOTIDE SEQUENCE [LARGE SCALE GENOMIC DNA]</scope>
    <source>
        <strain evidence="2">DSM 10349</strain>
    </source>
</reference>
<dbReference type="Proteomes" id="UP000183997">
    <property type="component" value="Unassembled WGS sequence"/>
</dbReference>
<organism evidence="1 2">
    <name type="scientific">Desulforamulus aeronauticus DSM 10349</name>
    <dbReference type="NCBI Taxonomy" id="1121421"/>
    <lineage>
        <taxon>Bacteria</taxon>
        <taxon>Bacillati</taxon>
        <taxon>Bacillota</taxon>
        <taxon>Clostridia</taxon>
        <taxon>Eubacteriales</taxon>
        <taxon>Peptococcaceae</taxon>
        <taxon>Desulforamulus</taxon>
    </lineage>
</organism>
<dbReference type="RefSeq" id="WP_072910710.1">
    <property type="nucleotide sequence ID" value="NZ_FRAR01000006.1"/>
</dbReference>
<dbReference type="AlphaFoldDB" id="A0A1M6PCP7"/>
<evidence type="ECO:0000313" key="1">
    <source>
        <dbReference type="EMBL" id="SHK05714.1"/>
    </source>
</evidence>
<proteinExistence type="predicted"/>
<dbReference type="STRING" id="1121421.SAMN02745123_00503"/>
<evidence type="ECO:0008006" key="3">
    <source>
        <dbReference type="Google" id="ProtNLM"/>
    </source>
</evidence>
<evidence type="ECO:0000313" key="2">
    <source>
        <dbReference type="Proteomes" id="UP000183997"/>
    </source>
</evidence>
<sequence>MSMIYLPSCKFTSYSPEASKNIKNYLSENYDMQIGGCCRPDHKKLTNRDTVVYICNTCAAFCTEDSSAEKVISLWELLDNDKQFSYPDYGHKKMAIQDCWRVYDNTSQQKAVRRIIRRMNIDIEELDENYDKTNFCGVSLYEPLPKQNGDFAPKRFIENAEDLFLPHTKEEQVALMKEHGAKINANEVICYCTSCINGINLGGKKGRHLLDLMFGLEPK</sequence>
<protein>
    <recommendedName>
        <fullName evidence="3">Cysteine-rich domain-containing protein</fullName>
    </recommendedName>
</protein>
<keyword evidence="2" id="KW-1185">Reference proteome</keyword>
<dbReference type="OrthoDB" id="5241828at2"/>
<accession>A0A1M6PCP7</accession>
<name>A0A1M6PCP7_9FIRM</name>